<organism evidence="1 2">
    <name type="scientific">Marmoricola endophyticus</name>
    <dbReference type="NCBI Taxonomy" id="2040280"/>
    <lineage>
        <taxon>Bacteria</taxon>
        <taxon>Bacillati</taxon>
        <taxon>Actinomycetota</taxon>
        <taxon>Actinomycetes</taxon>
        <taxon>Propionibacteriales</taxon>
        <taxon>Nocardioidaceae</taxon>
        <taxon>Marmoricola</taxon>
    </lineage>
</organism>
<evidence type="ECO:0000313" key="1">
    <source>
        <dbReference type="EMBL" id="GGF51512.1"/>
    </source>
</evidence>
<evidence type="ECO:0000313" key="2">
    <source>
        <dbReference type="Proteomes" id="UP000649179"/>
    </source>
</evidence>
<dbReference type="RefSeq" id="WP_188780231.1">
    <property type="nucleotide sequence ID" value="NZ_BMKQ01000001.1"/>
</dbReference>
<keyword evidence="2" id="KW-1185">Reference proteome</keyword>
<dbReference type="AlphaFoldDB" id="A0A917F7M7"/>
<dbReference type="PANTHER" id="PTHR42110">
    <property type="entry name" value="L-ASPARAGINASE, PUTATIVE (AFU_ORTHOLOGUE AFUA_3G11890)-RELATED"/>
    <property type="match status" value="1"/>
</dbReference>
<comment type="caution">
    <text evidence="1">The sequence shown here is derived from an EMBL/GenBank/DDBJ whole genome shotgun (WGS) entry which is preliminary data.</text>
</comment>
<dbReference type="PANTHER" id="PTHR42110:SF1">
    <property type="entry name" value="L-ASPARAGINASE, PUTATIVE (AFU_ORTHOLOGUE AFUA_3G11890)-RELATED"/>
    <property type="match status" value="1"/>
</dbReference>
<protein>
    <submittedName>
        <fullName evidence="1">Asparaginase</fullName>
    </submittedName>
</protein>
<proteinExistence type="predicted"/>
<reference evidence="1" key="2">
    <citation type="submission" date="2020-09" db="EMBL/GenBank/DDBJ databases">
        <authorList>
            <person name="Sun Q."/>
            <person name="Zhou Y."/>
        </authorList>
    </citation>
    <scope>NUCLEOTIDE SEQUENCE</scope>
    <source>
        <strain evidence="1">CGMCC 1.16067</strain>
    </source>
</reference>
<name>A0A917F7M7_9ACTN</name>
<dbReference type="Proteomes" id="UP000649179">
    <property type="component" value="Unassembled WGS sequence"/>
</dbReference>
<gene>
    <name evidence="1" type="ORF">GCM10011519_26880</name>
</gene>
<dbReference type="Pfam" id="PF06089">
    <property type="entry name" value="Asparaginase_II"/>
    <property type="match status" value="1"/>
</dbReference>
<dbReference type="EMBL" id="BMKQ01000001">
    <property type="protein sequence ID" value="GGF51512.1"/>
    <property type="molecule type" value="Genomic_DNA"/>
</dbReference>
<reference evidence="1" key="1">
    <citation type="journal article" date="2014" name="Int. J. Syst. Evol. Microbiol.">
        <title>Complete genome sequence of Corynebacterium casei LMG S-19264T (=DSM 44701T), isolated from a smear-ripened cheese.</title>
        <authorList>
            <consortium name="US DOE Joint Genome Institute (JGI-PGF)"/>
            <person name="Walter F."/>
            <person name="Albersmeier A."/>
            <person name="Kalinowski J."/>
            <person name="Ruckert C."/>
        </authorList>
    </citation>
    <scope>NUCLEOTIDE SEQUENCE</scope>
    <source>
        <strain evidence="1">CGMCC 1.16067</strain>
    </source>
</reference>
<accession>A0A917F7M7</accession>
<dbReference type="InterPro" id="IPR010349">
    <property type="entry name" value="Asparaginase_II"/>
</dbReference>
<sequence length="319" mass="32766">MASVVLAEIVRSGFVEGAHHGSAVSLAADGTLAYAAGDVSTPMLPRSCAKPLQAVAMLRMGLELDGELLALASGSHSGEGFHAEGALRILRGAGLDASALQDPPDLPLQPQVRDMALRGGVEPSRLLMNCSGKHAAMLATCAVRGWDTSSYLDPQHPLQQGIEETVAELTGEPIAVHATDGCGAPLLSTSLAGLARAFARLATAVDGPERRVADAIRQHPEWTSGTTRDERALLAAVPGAIAKMGAESCYVVALADGRAFALKHDDGADRVRPVTMTALLSRSGVDTEPGVDTGAVRRLGELSLLGGGVVVGAIRAALP</sequence>